<dbReference type="EMBL" id="JAULSX010000003">
    <property type="protein sequence ID" value="KAK3495310.1"/>
    <property type="molecule type" value="Genomic_DNA"/>
</dbReference>
<protein>
    <submittedName>
        <fullName evidence="1">Uncharacterized protein</fullName>
    </submittedName>
</protein>
<dbReference type="RefSeq" id="XP_062694739.1">
    <property type="nucleotide sequence ID" value="XM_062838183.1"/>
</dbReference>
<keyword evidence="2" id="KW-1185">Reference proteome</keyword>
<sequence>MKSTYPATGNCNPKSIAVKLGEGQISTTTTTNHFHGAGRLLVTSTSIKTSWRDTGSVKTRQTRRSKYGEKEVSTQHLSLEPGYPGTVVRYLTYTHGYYIALSQASHHCLSSSVPVFGITAWRLDHRRFVPRHPTIRTNRPFLPTTTADARCLSLKALGFGSAATSVPPLSPDRSDARRQPVIALPPCFLGCGDEQKTATASLTSSDIGSPLPARPEGVVRRDLDTDTAETSCSKGCLSLGFWAFKPAPQLCDENQGDQQPQRGCSRRSSG</sequence>
<evidence type="ECO:0000313" key="2">
    <source>
        <dbReference type="Proteomes" id="UP001285908"/>
    </source>
</evidence>
<gene>
    <name evidence="1" type="ORF">B0T23DRAFT_395323</name>
</gene>
<reference evidence="1 2" key="1">
    <citation type="journal article" date="2023" name="Mol. Phylogenet. Evol.">
        <title>Genome-scale phylogeny and comparative genomics of the fungal order Sordariales.</title>
        <authorList>
            <person name="Hensen N."/>
            <person name="Bonometti L."/>
            <person name="Westerberg I."/>
            <person name="Brannstrom I.O."/>
            <person name="Guillou S."/>
            <person name="Cros-Aarteil S."/>
            <person name="Calhoun S."/>
            <person name="Haridas S."/>
            <person name="Kuo A."/>
            <person name="Mondo S."/>
            <person name="Pangilinan J."/>
            <person name="Riley R."/>
            <person name="LaButti K."/>
            <person name="Andreopoulos B."/>
            <person name="Lipzen A."/>
            <person name="Chen C."/>
            <person name="Yan M."/>
            <person name="Daum C."/>
            <person name="Ng V."/>
            <person name="Clum A."/>
            <person name="Steindorff A."/>
            <person name="Ohm R.A."/>
            <person name="Martin F."/>
            <person name="Silar P."/>
            <person name="Natvig D.O."/>
            <person name="Lalanne C."/>
            <person name="Gautier V."/>
            <person name="Ament-Velasquez S.L."/>
            <person name="Kruys A."/>
            <person name="Hutchinson M.I."/>
            <person name="Powell A.J."/>
            <person name="Barry K."/>
            <person name="Miller A.N."/>
            <person name="Grigoriev I.V."/>
            <person name="Debuchy R."/>
            <person name="Gladieux P."/>
            <person name="Hiltunen Thoren M."/>
            <person name="Johannesson H."/>
        </authorList>
    </citation>
    <scope>NUCLEOTIDE SEQUENCE [LARGE SCALE GENOMIC DNA]</scope>
    <source>
        <strain evidence="1 2">FGSC 10403</strain>
    </source>
</reference>
<evidence type="ECO:0000313" key="1">
    <source>
        <dbReference type="EMBL" id="KAK3495310.1"/>
    </source>
</evidence>
<accession>A0AAJ0IBJ2</accession>
<dbReference type="Proteomes" id="UP001285908">
    <property type="component" value="Unassembled WGS sequence"/>
</dbReference>
<comment type="caution">
    <text evidence="1">The sequence shown here is derived from an EMBL/GenBank/DDBJ whole genome shotgun (WGS) entry which is preliminary data.</text>
</comment>
<proteinExistence type="predicted"/>
<organism evidence="1 2">
    <name type="scientific">Neurospora hispaniola</name>
    <dbReference type="NCBI Taxonomy" id="588809"/>
    <lineage>
        <taxon>Eukaryota</taxon>
        <taxon>Fungi</taxon>
        <taxon>Dikarya</taxon>
        <taxon>Ascomycota</taxon>
        <taxon>Pezizomycotina</taxon>
        <taxon>Sordariomycetes</taxon>
        <taxon>Sordariomycetidae</taxon>
        <taxon>Sordariales</taxon>
        <taxon>Sordariaceae</taxon>
        <taxon>Neurospora</taxon>
    </lineage>
</organism>
<name>A0AAJ0IBJ2_9PEZI</name>
<dbReference type="AlphaFoldDB" id="A0AAJ0IBJ2"/>
<dbReference type="GeneID" id="87875805"/>